<dbReference type="EMBL" id="WIXP02000005">
    <property type="protein sequence ID" value="KAF6210293.1"/>
    <property type="molecule type" value="Genomic_DNA"/>
</dbReference>
<dbReference type="CDD" id="cd17039">
    <property type="entry name" value="Ubl_ubiquitin_like"/>
    <property type="match status" value="2"/>
</dbReference>
<feature type="domain" description="Ubiquitin-like" evidence="1">
    <location>
        <begin position="251"/>
        <end position="300"/>
    </location>
</feature>
<dbReference type="SUPFAM" id="SSF54236">
    <property type="entry name" value="Ubiquitin-like"/>
    <property type="match status" value="3"/>
</dbReference>
<accession>A0A6A4K907</accession>
<dbReference type="Gene3D" id="3.10.20.90">
    <property type="entry name" value="Phosphatidylinositol 3-kinase Catalytic Subunit, Chain A, domain 1"/>
    <property type="match status" value="3"/>
</dbReference>
<dbReference type="PRINTS" id="PR00348">
    <property type="entry name" value="UBIQUITIN"/>
</dbReference>
<feature type="domain" description="Ubiquitin-like" evidence="1">
    <location>
        <begin position="177"/>
        <end position="245"/>
    </location>
</feature>
<dbReference type="AlphaFoldDB" id="A0A6A4K907"/>
<dbReference type="SMART" id="SM00213">
    <property type="entry name" value="UBQ"/>
    <property type="match status" value="2"/>
</dbReference>
<proteinExistence type="predicted"/>
<feature type="domain" description="Ubiquitin-like" evidence="1">
    <location>
        <begin position="95"/>
        <end position="171"/>
    </location>
</feature>
<name>A0A6A4K907_APOLU</name>
<evidence type="ECO:0000259" key="1">
    <source>
        <dbReference type="PROSITE" id="PS50053"/>
    </source>
</evidence>
<dbReference type="Proteomes" id="UP000466442">
    <property type="component" value="Linkage Group LG5"/>
</dbReference>
<dbReference type="OrthoDB" id="417450at2759"/>
<organism evidence="2 3">
    <name type="scientific">Apolygus lucorum</name>
    <name type="common">Small green plant bug</name>
    <name type="synonym">Lygocoris lucorum</name>
    <dbReference type="NCBI Taxonomy" id="248454"/>
    <lineage>
        <taxon>Eukaryota</taxon>
        <taxon>Metazoa</taxon>
        <taxon>Ecdysozoa</taxon>
        <taxon>Arthropoda</taxon>
        <taxon>Hexapoda</taxon>
        <taxon>Insecta</taxon>
        <taxon>Pterygota</taxon>
        <taxon>Neoptera</taxon>
        <taxon>Paraneoptera</taxon>
        <taxon>Hemiptera</taxon>
        <taxon>Heteroptera</taxon>
        <taxon>Panheteroptera</taxon>
        <taxon>Cimicomorpha</taxon>
        <taxon>Miridae</taxon>
        <taxon>Mirini</taxon>
        <taxon>Apolygus</taxon>
    </lineage>
</organism>
<sequence length="308" mass="35486">MWRALRRSVLFIFFVDCSCRWSVINPNHPGFWVLRVRPPNFSSRGPEAVQIPFSFHPERLPSMEIFERNGTELYDVAPQCGLPGNLSHYRKDELTEFFVKTTSGKTVALHLNLITYNVAQLKEIICDKEQLPDLRYNIVYRGSILPDYCTLSECGIEQYSTLHLNPVVRGGYQIYKLRVVNHLNMIFEVEVAPHDLVLQVKKEIFNESHIPPENQKLLYNGMELDNNKTVSDYGISGDSTLNMTLCNHIALQVVVYNSRRSYTTIDIDPEDSVETLRAKIIEKIGIAPEPNSWVVRGKRVVFRIRILC</sequence>
<reference evidence="2" key="1">
    <citation type="journal article" date="2021" name="Mol. Ecol. Resour.">
        <title>Apolygus lucorum genome provides insights into omnivorousness and mesophyll feeding.</title>
        <authorList>
            <person name="Liu Y."/>
            <person name="Liu H."/>
            <person name="Wang H."/>
            <person name="Huang T."/>
            <person name="Liu B."/>
            <person name="Yang B."/>
            <person name="Yin L."/>
            <person name="Li B."/>
            <person name="Zhang Y."/>
            <person name="Zhang S."/>
            <person name="Jiang F."/>
            <person name="Zhang X."/>
            <person name="Ren Y."/>
            <person name="Wang B."/>
            <person name="Wang S."/>
            <person name="Lu Y."/>
            <person name="Wu K."/>
            <person name="Fan W."/>
            <person name="Wang G."/>
        </authorList>
    </citation>
    <scope>NUCLEOTIDE SEQUENCE</scope>
    <source>
        <strain evidence="2">12Hb</strain>
    </source>
</reference>
<evidence type="ECO:0000313" key="2">
    <source>
        <dbReference type="EMBL" id="KAF6210293.1"/>
    </source>
</evidence>
<protein>
    <recommendedName>
        <fullName evidence="1">Ubiquitin-like domain-containing protein</fullName>
    </recommendedName>
</protein>
<dbReference type="Pfam" id="PF00240">
    <property type="entry name" value="ubiquitin"/>
    <property type="match status" value="2"/>
</dbReference>
<dbReference type="InterPro" id="IPR019956">
    <property type="entry name" value="Ubiquitin_dom"/>
</dbReference>
<evidence type="ECO:0000313" key="3">
    <source>
        <dbReference type="Proteomes" id="UP000466442"/>
    </source>
</evidence>
<dbReference type="PANTHER" id="PTHR10666">
    <property type="entry name" value="UBIQUITIN"/>
    <property type="match status" value="1"/>
</dbReference>
<keyword evidence="3" id="KW-1185">Reference proteome</keyword>
<dbReference type="InterPro" id="IPR000626">
    <property type="entry name" value="Ubiquitin-like_dom"/>
</dbReference>
<dbReference type="PROSITE" id="PS50053">
    <property type="entry name" value="UBIQUITIN_2"/>
    <property type="match status" value="3"/>
</dbReference>
<gene>
    <name evidence="2" type="ORF">GE061_013397</name>
</gene>
<dbReference type="InterPro" id="IPR029071">
    <property type="entry name" value="Ubiquitin-like_domsf"/>
</dbReference>
<comment type="caution">
    <text evidence="2">The sequence shown here is derived from an EMBL/GenBank/DDBJ whole genome shotgun (WGS) entry which is preliminary data.</text>
</comment>
<dbReference type="InterPro" id="IPR050158">
    <property type="entry name" value="Ubiquitin_ubiquitin-like"/>
</dbReference>